<dbReference type="Gene3D" id="3.10.450.40">
    <property type="match status" value="1"/>
</dbReference>
<keyword evidence="1" id="KW-0472">Membrane</keyword>
<dbReference type="HOGENOM" id="CLU_945307_0_0_2"/>
<dbReference type="InterPro" id="IPR032599">
    <property type="entry name" value="YcdB/YcdC_rep_domain"/>
</dbReference>
<dbReference type="Proteomes" id="UP000033058">
    <property type="component" value="Chromosome"/>
</dbReference>
<protein>
    <submittedName>
        <fullName evidence="3">ATP-dependent 26S proteasome regulatory subunit</fullName>
    </submittedName>
</protein>
<accession>A0A0E3PXP6</accession>
<reference evidence="3 4" key="1">
    <citation type="submission" date="2014-07" db="EMBL/GenBank/DDBJ databases">
        <title>Methanogenic archaea and the global carbon cycle.</title>
        <authorList>
            <person name="Henriksen J.R."/>
            <person name="Luke J."/>
            <person name="Reinhart S."/>
            <person name="Benedict M.N."/>
            <person name="Youngblut N.D."/>
            <person name="Metcalf M.E."/>
            <person name="Whitaker R.J."/>
            <person name="Metcalf W.W."/>
        </authorList>
    </citation>
    <scope>NUCLEOTIDE SEQUENCE [LARGE SCALE GENOMIC DNA]</scope>
    <source>
        <strain evidence="3 4">WWM610</strain>
    </source>
</reference>
<feature type="transmembrane region" description="Helical" evidence="1">
    <location>
        <begin position="42"/>
        <end position="59"/>
    </location>
</feature>
<dbReference type="PATRIC" id="fig|1434117.4.peg.2077"/>
<dbReference type="AlphaFoldDB" id="A0A0E3PXP6"/>
<evidence type="ECO:0000313" key="3">
    <source>
        <dbReference type="EMBL" id="AKB40619.1"/>
    </source>
</evidence>
<proteinExistence type="predicted"/>
<name>A0A0E3PXP6_METMZ</name>
<keyword evidence="1" id="KW-1133">Transmembrane helix</keyword>
<feature type="domain" description="YcdB/YcdC repeated" evidence="2">
    <location>
        <begin position="106"/>
        <end position="239"/>
    </location>
</feature>
<evidence type="ECO:0000256" key="1">
    <source>
        <dbReference type="SAM" id="Phobius"/>
    </source>
</evidence>
<dbReference type="GO" id="GO:0000502">
    <property type="term" value="C:proteasome complex"/>
    <property type="evidence" value="ECO:0007669"/>
    <property type="project" value="UniProtKB-KW"/>
</dbReference>
<gene>
    <name evidence="3" type="ORF">MSMAW_1628</name>
</gene>
<evidence type="ECO:0000259" key="2">
    <source>
        <dbReference type="Pfam" id="PF16244"/>
    </source>
</evidence>
<dbReference type="Pfam" id="PF16244">
    <property type="entry name" value="DUF4901"/>
    <property type="match status" value="1"/>
</dbReference>
<organism evidence="3 4">
    <name type="scientific">Methanosarcina mazei WWM610</name>
    <dbReference type="NCBI Taxonomy" id="1434117"/>
    <lineage>
        <taxon>Archaea</taxon>
        <taxon>Methanobacteriati</taxon>
        <taxon>Methanobacteriota</taxon>
        <taxon>Stenosarchaea group</taxon>
        <taxon>Methanomicrobia</taxon>
        <taxon>Methanosarcinales</taxon>
        <taxon>Methanosarcinaceae</taxon>
        <taxon>Methanosarcina</taxon>
    </lineage>
</organism>
<keyword evidence="1" id="KW-0812">Transmembrane</keyword>
<keyword evidence="3" id="KW-0647">Proteasome</keyword>
<sequence>MVNYSLQFHRHISTKYLMIINFTTLAIFYNFKRRKIMKFKQICILALILASSIFVAFASEEGGLIFTKEDVKQTKHLDPSTADVNISFEDAKNKLILENPEVITESVHGELIDNENFGIIWRVSSKTANGRSISAGIDASNGDLLFVYDGSKKVRGNNNINKDDALTIAEKYIQSRVSADMINEIELEDVNYKESDADGLPGTYFISYARIIRGIPSLSDGVILRVNAETGEISSYNKRWSMSGEEIALIDKEPSITDEEAIKILKEYMTSVPQIGEEKANTVKVMSSNLVWKENEDDKIHLAWWIKFVDSSFAEDEDHPASVWIDAHSGEILLIAYGRD</sequence>
<feature type="transmembrane region" description="Helical" evidence="1">
    <location>
        <begin position="12"/>
        <end position="30"/>
    </location>
</feature>
<dbReference type="EMBL" id="CP009509">
    <property type="protein sequence ID" value="AKB40619.1"/>
    <property type="molecule type" value="Genomic_DNA"/>
</dbReference>
<evidence type="ECO:0000313" key="4">
    <source>
        <dbReference type="Proteomes" id="UP000033058"/>
    </source>
</evidence>